<dbReference type="AlphaFoldDB" id="A0A8D8DIE2"/>
<organism evidence="2">
    <name type="scientific">Culex pipiens</name>
    <name type="common">House mosquito</name>
    <dbReference type="NCBI Taxonomy" id="7175"/>
    <lineage>
        <taxon>Eukaryota</taxon>
        <taxon>Metazoa</taxon>
        <taxon>Ecdysozoa</taxon>
        <taxon>Arthropoda</taxon>
        <taxon>Hexapoda</taxon>
        <taxon>Insecta</taxon>
        <taxon>Pterygota</taxon>
        <taxon>Neoptera</taxon>
        <taxon>Endopterygota</taxon>
        <taxon>Diptera</taxon>
        <taxon>Nematocera</taxon>
        <taxon>Culicoidea</taxon>
        <taxon>Culicidae</taxon>
        <taxon>Culicinae</taxon>
        <taxon>Culicini</taxon>
        <taxon>Culex</taxon>
        <taxon>Culex</taxon>
    </lineage>
</organism>
<feature type="region of interest" description="Disordered" evidence="1">
    <location>
        <begin position="1"/>
        <end position="26"/>
    </location>
</feature>
<reference evidence="2" key="1">
    <citation type="submission" date="2021-05" db="EMBL/GenBank/DDBJ databases">
        <authorList>
            <person name="Alioto T."/>
            <person name="Alioto T."/>
            <person name="Gomez Garrido J."/>
        </authorList>
    </citation>
    <scope>NUCLEOTIDE SEQUENCE</scope>
</reference>
<dbReference type="EMBL" id="HBUE01163495">
    <property type="protein sequence ID" value="CAG6511429.1"/>
    <property type="molecule type" value="Transcribed_RNA"/>
</dbReference>
<evidence type="ECO:0000256" key="1">
    <source>
        <dbReference type="SAM" id="MobiDB-lite"/>
    </source>
</evidence>
<protein>
    <submittedName>
        <fullName evidence="2">(northern house mosquito) hypothetical protein</fullName>
    </submittedName>
</protein>
<sequence length="169" mass="19726">MDAHLPEHLRDVEREDELEASESEQDRRQVVLDCWADPQNVVDRDARGRLRRPVEHDPQLGCRTRGPQHAVVRQVERRSQVLVWRFFDHSHVSELLVLSDELRVLLLQFGLLVQFPLQSQKTPQRHLTRVSQLALAFVERVSYHVAPFLSSFVCALEVLQTQLVVRRRG</sequence>
<proteinExistence type="predicted"/>
<feature type="compositionally biased region" description="Basic and acidic residues" evidence="1">
    <location>
        <begin position="1"/>
        <end position="13"/>
    </location>
</feature>
<name>A0A8D8DIE2_CULPI</name>
<dbReference type="EMBL" id="HBUE01268724">
    <property type="protein sequence ID" value="CAG6562852.1"/>
    <property type="molecule type" value="Transcribed_RNA"/>
</dbReference>
<evidence type="ECO:0000313" key="2">
    <source>
        <dbReference type="EMBL" id="CAG6511429.1"/>
    </source>
</evidence>
<feature type="compositionally biased region" description="Acidic residues" evidence="1">
    <location>
        <begin position="14"/>
        <end position="23"/>
    </location>
</feature>
<accession>A0A8D8DIE2</accession>